<keyword evidence="4" id="KW-0521">NADP</keyword>
<protein>
    <recommendedName>
        <fullName evidence="8">FAD-binding domain-containing protein</fullName>
    </recommendedName>
</protein>
<evidence type="ECO:0000313" key="9">
    <source>
        <dbReference type="EnsemblMetazoa" id="XP_003387622.1"/>
    </source>
</evidence>
<evidence type="ECO:0000256" key="2">
    <source>
        <dbReference type="ARBA" id="ARBA00022630"/>
    </source>
</evidence>
<dbReference type="Gene3D" id="3.50.50.60">
    <property type="entry name" value="FAD/NAD(P)-binding domain"/>
    <property type="match status" value="1"/>
</dbReference>
<accession>A0AAN0IFD3</accession>
<dbReference type="PRINTS" id="PR00420">
    <property type="entry name" value="RNGMNOXGNASE"/>
</dbReference>
<dbReference type="RefSeq" id="XP_003387622.1">
    <property type="nucleotide sequence ID" value="XM_003387574.2"/>
</dbReference>
<name>A0AAN0IFD3_AMPQE</name>
<sequence length="458" mass="52301">MAAELLKEETREEVPVAVIGGGIVGPVMAYILGEHGIRVHLYEARGKSLDGSQGRAINLSLSSRGMDALVRIGISEEVLKETTPFYGRCIHLPNSGGKTKLQYYSVKKEAVHSMNRRRLSELLLKKLEENPNVKIYYEHKLMNIEHQNNTLHFNVKRAGEEKESSYKISIKAKFIIGCDGFNSSVRKSVLGSILHYQQDILDEVYHELYLPPTQNGESALQHSDMFHIWPLGEVMLVGVPNKGNSFNIILFIPLSVSKSIKTPSDVLKFFKKYFPDLLEKIPNENQLIKDFFRKTPSRLNTIKCYPYHYGNILLLGDAAHSVLPFYGQGMNAGLEDCLIFEECLQEKDGDLETAAELFTDRRWKDLHTLADQSLHNFTTLRKGVNSNRFWINIKLESLLSVLLPNVFKQIYPMVVFSRGRYSEIHEREKWQKKLVNMIAIIIIIMSMLIISLILSFVI</sequence>
<evidence type="ECO:0000259" key="8">
    <source>
        <dbReference type="Pfam" id="PF01494"/>
    </source>
</evidence>
<keyword evidence="7" id="KW-0472">Membrane</keyword>
<dbReference type="InterPro" id="IPR036188">
    <property type="entry name" value="FAD/NAD-bd_sf"/>
</dbReference>
<dbReference type="GO" id="GO:0004502">
    <property type="term" value="F:kynurenine 3-monooxygenase activity"/>
    <property type="evidence" value="ECO:0007669"/>
    <property type="project" value="TreeGrafter"/>
</dbReference>
<dbReference type="Pfam" id="PF01494">
    <property type="entry name" value="FAD_binding_3"/>
    <property type="match status" value="1"/>
</dbReference>
<dbReference type="KEGG" id="aqu:100642063"/>
<reference evidence="10" key="1">
    <citation type="journal article" date="2010" name="Nature">
        <title>The Amphimedon queenslandica genome and the evolution of animal complexity.</title>
        <authorList>
            <person name="Srivastava M."/>
            <person name="Simakov O."/>
            <person name="Chapman J."/>
            <person name="Fahey B."/>
            <person name="Gauthier M.E."/>
            <person name="Mitros T."/>
            <person name="Richards G.S."/>
            <person name="Conaco C."/>
            <person name="Dacre M."/>
            <person name="Hellsten U."/>
            <person name="Larroux C."/>
            <person name="Putnam N.H."/>
            <person name="Stanke M."/>
            <person name="Adamska M."/>
            <person name="Darling A."/>
            <person name="Degnan S.M."/>
            <person name="Oakley T.H."/>
            <person name="Plachetzki D.C."/>
            <person name="Zhai Y."/>
            <person name="Adamski M."/>
            <person name="Calcino A."/>
            <person name="Cummins S.F."/>
            <person name="Goodstein D.M."/>
            <person name="Harris C."/>
            <person name="Jackson D.J."/>
            <person name="Leys S.P."/>
            <person name="Shu S."/>
            <person name="Woodcroft B.J."/>
            <person name="Vervoort M."/>
            <person name="Kosik K.S."/>
            <person name="Manning G."/>
            <person name="Degnan B.M."/>
            <person name="Rokhsar D.S."/>
        </authorList>
    </citation>
    <scope>NUCLEOTIDE SEQUENCE [LARGE SCALE GENOMIC DNA]</scope>
</reference>
<dbReference type="InterPro" id="IPR002938">
    <property type="entry name" value="FAD-bd"/>
</dbReference>
<keyword evidence="7" id="KW-1133">Transmembrane helix</keyword>
<dbReference type="AlphaFoldDB" id="A0AAN0IFD3"/>
<keyword evidence="7" id="KW-0812">Transmembrane</keyword>
<keyword evidence="6" id="KW-0503">Monooxygenase</keyword>
<reference evidence="9" key="2">
    <citation type="submission" date="2024-06" db="UniProtKB">
        <authorList>
            <consortium name="EnsemblMetazoa"/>
        </authorList>
    </citation>
    <scope>IDENTIFICATION</scope>
</reference>
<dbReference type="GeneID" id="100642063"/>
<evidence type="ECO:0000256" key="7">
    <source>
        <dbReference type="SAM" id="Phobius"/>
    </source>
</evidence>
<proteinExistence type="predicted"/>
<dbReference type="Proteomes" id="UP000007879">
    <property type="component" value="Unassembled WGS sequence"/>
</dbReference>
<dbReference type="PANTHER" id="PTHR46028:SF2">
    <property type="entry name" value="KYNURENINE 3-MONOOXYGENASE"/>
    <property type="match status" value="1"/>
</dbReference>
<dbReference type="SUPFAM" id="SSF51905">
    <property type="entry name" value="FAD/NAD(P)-binding domain"/>
    <property type="match status" value="1"/>
</dbReference>
<feature type="transmembrane region" description="Helical" evidence="7">
    <location>
        <begin position="434"/>
        <end position="457"/>
    </location>
</feature>
<keyword evidence="10" id="KW-1185">Reference proteome</keyword>
<keyword evidence="2" id="KW-0285">Flavoprotein</keyword>
<comment type="cofactor">
    <cofactor evidence="1">
        <name>FAD</name>
        <dbReference type="ChEBI" id="CHEBI:57692"/>
    </cofactor>
</comment>
<feature type="domain" description="FAD-binding" evidence="8">
    <location>
        <begin position="13"/>
        <end position="337"/>
    </location>
</feature>
<evidence type="ECO:0000256" key="5">
    <source>
        <dbReference type="ARBA" id="ARBA00023002"/>
    </source>
</evidence>
<dbReference type="PANTHER" id="PTHR46028">
    <property type="entry name" value="KYNURENINE 3-MONOOXYGENASE"/>
    <property type="match status" value="1"/>
</dbReference>
<evidence type="ECO:0000256" key="4">
    <source>
        <dbReference type="ARBA" id="ARBA00022857"/>
    </source>
</evidence>
<evidence type="ECO:0000256" key="1">
    <source>
        <dbReference type="ARBA" id="ARBA00001974"/>
    </source>
</evidence>
<keyword evidence="5" id="KW-0560">Oxidoreductase</keyword>
<dbReference type="GO" id="GO:0071949">
    <property type="term" value="F:FAD binding"/>
    <property type="evidence" value="ECO:0007669"/>
    <property type="project" value="InterPro"/>
</dbReference>
<dbReference type="GO" id="GO:0070189">
    <property type="term" value="P:kynurenine metabolic process"/>
    <property type="evidence" value="ECO:0007669"/>
    <property type="project" value="TreeGrafter"/>
</dbReference>
<evidence type="ECO:0000256" key="3">
    <source>
        <dbReference type="ARBA" id="ARBA00022827"/>
    </source>
</evidence>
<evidence type="ECO:0000256" key="6">
    <source>
        <dbReference type="ARBA" id="ARBA00023033"/>
    </source>
</evidence>
<evidence type="ECO:0000313" key="10">
    <source>
        <dbReference type="Proteomes" id="UP000007879"/>
    </source>
</evidence>
<organism evidence="9 10">
    <name type="scientific">Amphimedon queenslandica</name>
    <name type="common">Sponge</name>
    <dbReference type="NCBI Taxonomy" id="400682"/>
    <lineage>
        <taxon>Eukaryota</taxon>
        <taxon>Metazoa</taxon>
        <taxon>Porifera</taxon>
        <taxon>Demospongiae</taxon>
        <taxon>Heteroscleromorpha</taxon>
        <taxon>Haplosclerida</taxon>
        <taxon>Niphatidae</taxon>
        <taxon>Amphimedon</taxon>
    </lineage>
</organism>
<dbReference type="GO" id="GO:0005741">
    <property type="term" value="C:mitochondrial outer membrane"/>
    <property type="evidence" value="ECO:0007669"/>
    <property type="project" value="TreeGrafter"/>
</dbReference>
<dbReference type="EnsemblMetazoa" id="XM_003387574.2">
    <property type="protein sequence ID" value="XP_003387622.1"/>
    <property type="gene ID" value="LOC100642063"/>
</dbReference>
<feature type="transmembrane region" description="Helical" evidence="7">
    <location>
        <begin position="14"/>
        <end position="32"/>
    </location>
</feature>
<keyword evidence="3" id="KW-0274">FAD</keyword>